<feature type="transmembrane region" description="Helical" evidence="6">
    <location>
        <begin position="135"/>
        <end position="154"/>
    </location>
</feature>
<dbReference type="PANTHER" id="PTHR21716:SF62">
    <property type="entry name" value="TRANSPORT PROTEIN YDBI-RELATED"/>
    <property type="match status" value="1"/>
</dbReference>
<evidence type="ECO:0000256" key="1">
    <source>
        <dbReference type="ARBA" id="ARBA00004141"/>
    </source>
</evidence>
<evidence type="ECO:0000256" key="6">
    <source>
        <dbReference type="SAM" id="Phobius"/>
    </source>
</evidence>
<name>A0A0H4T646_9BACT</name>
<evidence type="ECO:0008006" key="8">
    <source>
        <dbReference type="Google" id="ProtNLM"/>
    </source>
</evidence>
<dbReference type="PANTHER" id="PTHR21716">
    <property type="entry name" value="TRANSMEMBRANE PROTEIN"/>
    <property type="match status" value="1"/>
</dbReference>
<evidence type="ECO:0000256" key="5">
    <source>
        <dbReference type="ARBA" id="ARBA00023136"/>
    </source>
</evidence>
<evidence type="ECO:0000256" key="3">
    <source>
        <dbReference type="ARBA" id="ARBA00022692"/>
    </source>
</evidence>
<sequence>MLKKVEISHRTVIFTVLFLISLWFLYLIRDIILQLFIALLIMAILNPLVTKLSRWRIPRGISVFLAYLLFFGVLGAIIAGIIPPLVSQTTSFGNNLPKYFDNLGINRIISEQIVGQLISQLGNIPGQVVKVGVSVFTNIFDVFAVLIFAFYLLLVREKLDDHLGFFFGEEKKHKAGKLIDLLETRLGGWARGELILMALVGVSTYVGLALLGIPFALPLALLAGLFEIIPYLGPIIAAVPAVLIGLSISPLMALATAALAFLIQQLENYIFVPKVMEKSVGVSPIITLIALAIGLRLAGIIGVVISVPVVITLQVLGRQYLVKD</sequence>
<keyword evidence="4 6" id="KW-1133">Transmembrane helix</keyword>
<dbReference type="GO" id="GO:0055085">
    <property type="term" value="P:transmembrane transport"/>
    <property type="evidence" value="ECO:0007669"/>
    <property type="project" value="TreeGrafter"/>
</dbReference>
<organism evidence="7">
    <name type="scientific">uncultured Microgenomates bacterium Rifle_16ft_4_minimus_37906</name>
    <dbReference type="NCBI Taxonomy" id="1665116"/>
    <lineage>
        <taxon>Bacteria</taxon>
        <taxon>Candidatus Microgenomatota</taxon>
        <taxon>environmental samples</taxon>
    </lineage>
</organism>
<evidence type="ECO:0000256" key="2">
    <source>
        <dbReference type="ARBA" id="ARBA00009773"/>
    </source>
</evidence>
<feature type="transmembrane region" description="Helical" evidence="6">
    <location>
        <begin position="7"/>
        <end position="25"/>
    </location>
</feature>
<proteinExistence type="inferred from homology"/>
<dbReference type="AlphaFoldDB" id="A0A0H4T646"/>
<dbReference type="GO" id="GO:0016020">
    <property type="term" value="C:membrane"/>
    <property type="evidence" value="ECO:0007669"/>
    <property type="project" value="UniProtKB-SubCell"/>
</dbReference>
<accession>A0A0H4T646</accession>
<dbReference type="Pfam" id="PF01594">
    <property type="entry name" value="AI-2E_transport"/>
    <property type="match status" value="1"/>
</dbReference>
<protein>
    <recommendedName>
        <fullName evidence="8">Permease</fullName>
    </recommendedName>
</protein>
<keyword evidence="3 6" id="KW-0812">Transmembrane</keyword>
<feature type="transmembrane region" description="Helical" evidence="6">
    <location>
        <begin position="194"/>
        <end position="223"/>
    </location>
</feature>
<feature type="transmembrane region" description="Helical" evidence="6">
    <location>
        <begin position="284"/>
        <end position="311"/>
    </location>
</feature>
<dbReference type="EMBL" id="KT007009">
    <property type="protein sequence ID" value="AKQ03223.1"/>
    <property type="molecule type" value="Genomic_DNA"/>
</dbReference>
<comment type="similarity">
    <text evidence="2">Belongs to the autoinducer-2 exporter (AI-2E) (TC 2.A.86) family.</text>
</comment>
<keyword evidence="5 6" id="KW-0472">Membrane</keyword>
<evidence type="ECO:0000313" key="7">
    <source>
        <dbReference type="EMBL" id="AKQ03223.1"/>
    </source>
</evidence>
<feature type="transmembrane region" description="Helical" evidence="6">
    <location>
        <begin position="31"/>
        <end position="49"/>
    </location>
</feature>
<evidence type="ECO:0000256" key="4">
    <source>
        <dbReference type="ARBA" id="ARBA00022989"/>
    </source>
</evidence>
<dbReference type="InterPro" id="IPR002549">
    <property type="entry name" value="AI-2E-like"/>
</dbReference>
<reference evidence="7" key="1">
    <citation type="journal article" date="2015" name="ISME J.">
        <title>Aquifer environment selects for microbial species cohorts in sediment and groundwater.</title>
        <authorList>
            <person name="Hug L.A."/>
            <person name="Thomas B.C."/>
            <person name="Brown C.T."/>
            <person name="Frischkorn K.R."/>
            <person name="Williams K.H."/>
            <person name="Tringe S.G."/>
            <person name="Banfield J.F."/>
        </authorList>
    </citation>
    <scope>NUCLEOTIDE SEQUENCE</scope>
</reference>
<feature type="transmembrane region" description="Helical" evidence="6">
    <location>
        <begin position="235"/>
        <end position="263"/>
    </location>
</feature>
<comment type="subcellular location">
    <subcellularLocation>
        <location evidence="1">Membrane</location>
        <topology evidence="1">Multi-pass membrane protein</topology>
    </subcellularLocation>
</comment>
<feature type="transmembrane region" description="Helical" evidence="6">
    <location>
        <begin position="61"/>
        <end position="82"/>
    </location>
</feature>